<keyword evidence="3" id="KW-1185">Reference proteome</keyword>
<evidence type="ECO:0000313" key="2">
    <source>
        <dbReference type="EMBL" id="KGN97332.1"/>
    </source>
</evidence>
<keyword evidence="1" id="KW-0472">Membrane</keyword>
<protein>
    <recommendedName>
        <fullName evidence="4">Phage holin family protein</fullName>
    </recommendedName>
</protein>
<sequence length="138" mass="16016">MTNRENTNLGFKELVLHFVEFLYAWLRRTLFQTAEGSVRLVRISILLFLALLIIPTLLMFVVLLLALTVAQVFDLSLLIAGWITALFFVVVLVLLYIFRKPLTAPITNRVLRFFMGCDNQLKRSMQRWSKNEPTTPIE</sequence>
<evidence type="ECO:0008006" key="4">
    <source>
        <dbReference type="Google" id="ProtNLM"/>
    </source>
</evidence>
<dbReference type="EMBL" id="JQZW01000013">
    <property type="protein sequence ID" value="KGN97332.1"/>
    <property type="molecule type" value="Genomic_DNA"/>
</dbReference>
<keyword evidence="1" id="KW-1133">Transmembrane helix</keyword>
<evidence type="ECO:0000313" key="3">
    <source>
        <dbReference type="Proteomes" id="UP000030134"/>
    </source>
</evidence>
<reference evidence="2 3" key="1">
    <citation type="submission" date="2014-08" db="EMBL/GenBank/DDBJ databases">
        <title>Porphyromonas gingivicanis strain:COT-022_OH1391 Genome sequencing.</title>
        <authorList>
            <person name="Wallis C."/>
            <person name="Deusch O."/>
            <person name="O'Flynn C."/>
            <person name="Davis I."/>
            <person name="Jospin G."/>
            <person name="Darling A.E."/>
            <person name="Coil D.A."/>
            <person name="Alexiev A."/>
            <person name="Horsfall A."/>
            <person name="Kirkwood N."/>
            <person name="Harris S."/>
            <person name="Eisen J.A."/>
        </authorList>
    </citation>
    <scope>NUCLEOTIDE SEQUENCE [LARGE SCALE GENOMIC DNA]</scope>
    <source>
        <strain evidence="3">COT-022 OH1391</strain>
    </source>
</reference>
<keyword evidence="1" id="KW-0812">Transmembrane</keyword>
<dbReference type="RefSeq" id="WP_036884752.1">
    <property type="nucleotide sequence ID" value="NZ_JQZW01000013.1"/>
</dbReference>
<evidence type="ECO:0000256" key="1">
    <source>
        <dbReference type="SAM" id="Phobius"/>
    </source>
</evidence>
<accession>A0A0A2G4G9</accession>
<feature type="transmembrane region" description="Helical" evidence="1">
    <location>
        <begin position="75"/>
        <end position="98"/>
    </location>
</feature>
<name>A0A0A2G4G9_9PORP</name>
<feature type="transmembrane region" description="Helical" evidence="1">
    <location>
        <begin position="43"/>
        <end position="69"/>
    </location>
</feature>
<dbReference type="Proteomes" id="UP000030134">
    <property type="component" value="Unassembled WGS sequence"/>
</dbReference>
<dbReference type="OrthoDB" id="9968910at2"/>
<dbReference type="AlphaFoldDB" id="A0A0A2G4G9"/>
<comment type="caution">
    <text evidence="2">The sequence shown here is derived from an EMBL/GenBank/DDBJ whole genome shotgun (WGS) entry which is preliminary data.</text>
</comment>
<dbReference type="STRING" id="266762.HQ36_07145"/>
<proteinExistence type="predicted"/>
<organism evidence="2 3">
    <name type="scientific">Porphyromonas gingivicanis</name>
    <dbReference type="NCBI Taxonomy" id="266762"/>
    <lineage>
        <taxon>Bacteria</taxon>
        <taxon>Pseudomonadati</taxon>
        <taxon>Bacteroidota</taxon>
        <taxon>Bacteroidia</taxon>
        <taxon>Bacteroidales</taxon>
        <taxon>Porphyromonadaceae</taxon>
        <taxon>Porphyromonas</taxon>
    </lineage>
</organism>
<gene>
    <name evidence="2" type="ORF">HQ36_07145</name>
</gene>